<evidence type="ECO:0000313" key="11">
    <source>
        <dbReference type="Proteomes" id="UP000503540"/>
    </source>
</evidence>
<reference evidence="10 11" key="1">
    <citation type="journal article" date="2019" name="ACS Chem. Biol.">
        <title>Identification and Mobilization of a Cryptic Antibiotic Biosynthesis Gene Locus from a Human-Pathogenic Nocardia Isolate.</title>
        <authorList>
            <person name="Herisse M."/>
            <person name="Ishida K."/>
            <person name="Porter J.L."/>
            <person name="Howden B."/>
            <person name="Hertweck C."/>
            <person name="Stinear T.P."/>
            <person name="Pidot S.J."/>
        </authorList>
    </citation>
    <scope>NUCLEOTIDE SEQUENCE [LARGE SCALE GENOMIC DNA]</scope>
    <source>
        <strain evidence="10 11">AUSMDU00012717</strain>
    </source>
</reference>
<feature type="transmembrane region" description="Helical" evidence="8">
    <location>
        <begin position="51"/>
        <end position="79"/>
    </location>
</feature>
<evidence type="ECO:0000256" key="8">
    <source>
        <dbReference type="SAM" id="Phobius"/>
    </source>
</evidence>
<evidence type="ECO:0000256" key="5">
    <source>
        <dbReference type="ARBA" id="ARBA00022989"/>
    </source>
</evidence>
<keyword evidence="5 8" id="KW-1133">Transmembrane helix</keyword>
<accession>A0A6G9YHN1</accession>
<dbReference type="CDD" id="cd17321">
    <property type="entry name" value="MFS_MMR_MDR_like"/>
    <property type="match status" value="1"/>
</dbReference>
<keyword evidence="2" id="KW-0813">Transport</keyword>
<organism evidence="10 11">
    <name type="scientific">Nocardia arthritidis</name>
    <dbReference type="NCBI Taxonomy" id="228602"/>
    <lineage>
        <taxon>Bacteria</taxon>
        <taxon>Bacillati</taxon>
        <taxon>Actinomycetota</taxon>
        <taxon>Actinomycetes</taxon>
        <taxon>Mycobacteriales</taxon>
        <taxon>Nocardiaceae</taxon>
        <taxon>Nocardia</taxon>
    </lineage>
</organism>
<feature type="transmembrane region" description="Helical" evidence="8">
    <location>
        <begin position="305"/>
        <end position="328"/>
    </location>
</feature>
<evidence type="ECO:0000256" key="3">
    <source>
        <dbReference type="ARBA" id="ARBA00022475"/>
    </source>
</evidence>
<dbReference type="PRINTS" id="PR01036">
    <property type="entry name" value="TCRTETB"/>
</dbReference>
<feature type="transmembrane region" description="Helical" evidence="8">
    <location>
        <begin position="235"/>
        <end position="254"/>
    </location>
</feature>
<evidence type="ECO:0000256" key="6">
    <source>
        <dbReference type="ARBA" id="ARBA00023136"/>
    </source>
</evidence>
<feature type="compositionally biased region" description="Polar residues" evidence="7">
    <location>
        <begin position="569"/>
        <end position="583"/>
    </location>
</feature>
<feature type="transmembrane region" description="Helical" evidence="8">
    <location>
        <begin position="266"/>
        <end position="284"/>
    </location>
</feature>
<feature type="transmembrane region" description="Helical" evidence="8">
    <location>
        <begin position="85"/>
        <end position="104"/>
    </location>
</feature>
<evidence type="ECO:0000256" key="1">
    <source>
        <dbReference type="ARBA" id="ARBA00004651"/>
    </source>
</evidence>
<feature type="transmembrane region" description="Helical" evidence="8">
    <location>
        <begin position="400"/>
        <end position="424"/>
    </location>
</feature>
<feature type="domain" description="Major facilitator superfamily (MFS) profile" evidence="9">
    <location>
        <begin position="50"/>
        <end position="557"/>
    </location>
</feature>
<dbReference type="InterPro" id="IPR020846">
    <property type="entry name" value="MFS_dom"/>
</dbReference>
<dbReference type="GO" id="GO:0005886">
    <property type="term" value="C:plasma membrane"/>
    <property type="evidence" value="ECO:0007669"/>
    <property type="project" value="UniProtKB-SubCell"/>
</dbReference>
<feature type="transmembrane region" description="Helical" evidence="8">
    <location>
        <begin position="173"/>
        <end position="196"/>
    </location>
</feature>
<dbReference type="NCBIfam" id="TIGR00711">
    <property type="entry name" value="efflux_EmrB"/>
    <property type="match status" value="1"/>
</dbReference>
<feature type="transmembrane region" description="Helical" evidence="8">
    <location>
        <begin position="436"/>
        <end position="457"/>
    </location>
</feature>
<proteinExistence type="predicted"/>
<evidence type="ECO:0000256" key="7">
    <source>
        <dbReference type="SAM" id="MobiDB-lite"/>
    </source>
</evidence>
<feature type="region of interest" description="Disordered" evidence="7">
    <location>
        <begin position="559"/>
        <end position="583"/>
    </location>
</feature>
<protein>
    <submittedName>
        <fullName evidence="10">DHA2 family efflux MFS transporter permease subunit</fullName>
    </submittedName>
</protein>
<comment type="subcellular location">
    <subcellularLocation>
        <location evidence="1">Cell membrane</location>
        <topology evidence="1">Multi-pass membrane protein</topology>
    </subcellularLocation>
</comment>
<dbReference type="SUPFAM" id="SSF103473">
    <property type="entry name" value="MFS general substrate transporter"/>
    <property type="match status" value="1"/>
</dbReference>
<feature type="transmembrane region" description="Helical" evidence="8">
    <location>
        <begin position="527"/>
        <end position="552"/>
    </location>
</feature>
<dbReference type="InterPro" id="IPR011701">
    <property type="entry name" value="MFS"/>
</dbReference>
<evidence type="ECO:0000313" key="10">
    <source>
        <dbReference type="EMBL" id="QIS12722.1"/>
    </source>
</evidence>
<keyword evidence="3" id="KW-1003">Cell membrane</keyword>
<dbReference type="KEGG" id="nah:F5544_24335"/>
<evidence type="ECO:0000259" key="9">
    <source>
        <dbReference type="PROSITE" id="PS50850"/>
    </source>
</evidence>
<keyword evidence="6 8" id="KW-0472">Membrane</keyword>
<dbReference type="Proteomes" id="UP000503540">
    <property type="component" value="Chromosome"/>
</dbReference>
<feature type="transmembrane region" description="Helical" evidence="8">
    <location>
        <begin position="202"/>
        <end position="223"/>
    </location>
</feature>
<dbReference type="EMBL" id="CP046172">
    <property type="protein sequence ID" value="QIS12722.1"/>
    <property type="molecule type" value="Genomic_DNA"/>
</dbReference>
<dbReference type="PROSITE" id="PS50850">
    <property type="entry name" value="MFS"/>
    <property type="match status" value="1"/>
</dbReference>
<dbReference type="InterPro" id="IPR005829">
    <property type="entry name" value="Sugar_transporter_CS"/>
</dbReference>
<dbReference type="Gene3D" id="1.20.1250.20">
    <property type="entry name" value="MFS general substrate transporter like domains"/>
    <property type="match status" value="1"/>
</dbReference>
<keyword evidence="11" id="KW-1185">Reference proteome</keyword>
<evidence type="ECO:0000256" key="2">
    <source>
        <dbReference type="ARBA" id="ARBA00022448"/>
    </source>
</evidence>
<feature type="transmembrane region" description="Helical" evidence="8">
    <location>
        <begin position="145"/>
        <end position="166"/>
    </location>
</feature>
<evidence type="ECO:0000256" key="4">
    <source>
        <dbReference type="ARBA" id="ARBA00022692"/>
    </source>
</evidence>
<gene>
    <name evidence="10" type="ORF">F5544_24335</name>
</gene>
<feature type="transmembrane region" description="Helical" evidence="8">
    <location>
        <begin position="334"/>
        <end position="357"/>
    </location>
</feature>
<dbReference type="PANTHER" id="PTHR42718:SF42">
    <property type="entry name" value="EXPORT PROTEIN"/>
    <property type="match status" value="1"/>
</dbReference>
<dbReference type="InterPro" id="IPR004638">
    <property type="entry name" value="EmrB-like"/>
</dbReference>
<dbReference type="InterPro" id="IPR036259">
    <property type="entry name" value="MFS_trans_sf"/>
</dbReference>
<dbReference type="PANTHER" id="PTHR42718">
    <property type="entry name" value="MAJOR FACILITATOR SUPERFAMILY MULTIDRUG TRANSPORTER MFSC"/>
    <property type="match status" value="1"/>
</dbReference>
<dbReference type="Gene3D" id="1.20.1720.10">
    <property type="entry name" value="Multidrug resistance protein D"/>
    <property type="match status" value="1"/>
</dbReference>
<name>A0A6G9YHN1_9NOCA</name>
<feature type="transmembrane region" description="Helical" evidence="8">
    <location>
        <begin position="116"/>
        <end position="139"/>
    </location>
</feature>
<dbReference type="AlphaFoldDB" id="A0A6G9YHN1"/>
<feature type="transmembrane region" description="Helical" evidence="8">
    <location>
        <begin position="369"/>
        <end position="388"/>
    </location>
</feature>
<sequence length="583" mass="58756">MGDDAGVPNVIGGHRQQARASPKVLYEKRIRVRVMARSPVGPIPARAWPTLLAVAFGVLVVALDGAVVAVASPSIAVALRADAAGIQWVVTAQSLATVGLAIPAGTLADKFGRKKVFLCGVAGFALCSLVCGLAGSIGFLIGARIAQGAFAALILPAALAIVRAAFPPSRLPTALGLFGSVTALASAGGPLLGGVLVEYAGWHWVFLINLPFGVLAVLLGAFVIRESAEPGSKRLDLAGAITATAAVVGLIWAITGAQEHGWASAWTLRYLALSALAFGSFLVIERVVAHPMVPPGLFRDRSFTAGLVLQALAQAALTGVVFGLMFYLQGVRALGGTAAAVALLPLTVTVVVAAPLAGVLTQKLGARTTLLLGAGAFAAAFASLLRLAPDSSMAEVVPSLLLVAVGAGLLMVASMEAILGNTPVGNAGVVGGVKQAALELGGTVGVAATSALLVSVVNSRFPNAVRTAFPSADPVAGRIADDPQVRQDVTLGFPPPARQHLSDQLGNVGARVPNPVDTVTDAAHHTFVFGLHVVCGAGLAIAVAAAALALLVRGRSSDNLAGQHDPEQTVATIGTLSSEGAVS</sequence>
<dbReference type="PROSITE" id="PS00216">
    <property type="entry name" value="SUGAR_TRANSPORT_1"/>
    <property type="match status" value="1"/>
</dbReference>
<dbReference type="Pfam" id="PF07690">
    <property type="entry name" value="MFS_1"/>
    <property type="match status" value="1"/>
</dbReference>
<dbReference type="GO" id="GO:0022857">
    <property type="term" value="F:transmembrane transporter activity"/>
    <property type="evidence" value="ECO:0007669"/>
    <property type="project" value="InterPro"/>
</dbReference>
<keyword evidence="4 8" id="KW-0812">Transmembrane</keyword>